<organism evidence="2 3">
    <name type="scientific">Morus notabilis</name>
    <dbReference type="NCBI Taxonomy" id="981085"/>
    <lineage>
        <taxon>Eukaryota</taxon>
        <taxon>Viridiplantae</taxon>
        <taxon>Streptophyta</taxon>
        <taxon>Embryophyta</taxon>
        <taxon>Tracheophyta</taxon>
        <taxon>Spermatophyta</taxon>
        <taxon>Magnoliopsida</taxon>
        <taxon>eudicotyledons</taxon>
        <taxon>Gunneridae</taxon>
        <taxon>Pentapetalae</taxon>
        <taxon>rosids</taxon>
        <taxon>fabids</taxon>
        <taxon>Rosales</taxon>
        <taxon>Moraceae</taxon>
        <taxon>Moreae</taxon>
        <taxon>Morus</taxon>
    </lineage>
</organism>
<evidence type="ECO:0000256" key="1">
    <source>
        <dbReference type="SAM" id="MobiDB-lite"/>
    </source>
</evidence>
<keyword evidence="3" id="KW-1185">Reference proteome</keyword>
<reference evidence="3" key="1">
    <citation type="submission" date="2013-01" db="EMBL/GenBank/DDBJ databases">
        <title>Draft Genome Sequence of a Mulberry Tree, Morus notabilis C.K. Schneid.</title>
        <authorList>
            <person name="He N."/>
            <person name="Zhao S."/>
        </authorList>
    </citation>
    <scope>NUCLEOTIDE SEQUENCE</scope>
</reference>
<evidence type="ECO:0000313" key="3">
    <source>
        <dbReference type="Proteomes" id="UP000030645"/>
    </source>
</evidence>
<name>W9R3N0_9ROSA</name>
<feature type="compositionally biased region" description="Basic and acidic residues" evidence="1">
    <location>
        <begin position="1"/>
        <end position="14"/>
    </location>
</feature>
<gene>
    <name evidence="2" type="ORF">L484_016756</name>
</gene>
<dbReference type="EMBL" id="KE344236">
    <property type="protein sequence ID" value="EXB55389.1"/>
    <property type="molecule type" value="Genomic_DNA"/>
</dbReference>
<evidence type="ECO:0000313" key="2">
    <source>
        <dbReference type="EMBL" id="EXB55389.1"/>
    </source>
</evidence>
<protein>
    <submittedName>
        <fullName evidence="2">Uncharacterized protein</fullName>
    </submittedName>
</protein>
<accession>W9R3N0</accession>
<feature type="region of interest" description="Disordered" evidence="1">
    <location>
        <begin position="1"/>
        <end position="21"/>
    </location>
</feature>
<dbReference type="Proteomes" id="UP000030645">
    <property type="component" value="Unassembled WGS sequence"/>
</dbReference>
<proteinExistence type="predicted"/>
<sequence>MSCSRVEDCGDSSKGKAVMRGSEVEELSERLKILEEETQIMEEAFFGSLEERKRMMNEIYKQFQLLQGCLQPKKHRVIKESFYVNPFEMHFLRHSVDNTSSFTMIDGTELRSELIILSEFG</sequence>
<dbReference type="AlphaFoldDB" id="W9R3N0"/>